<dbReference type="Pfam" id="PF00497">
    <property type="entry name" value="SBP_bac_3"/>
    <property type="match status" value="1"/>
</dbReference>
<comment type="similarity">
    <text evidence="1 4">Belongs to the bacterial solute-binding protein 3 family.</text>
</comment>
<sequence length="377" mass="39195">MTSGPHHGDGAGRPDGAGPGGGGGGRLRRRAAAVGVAAAGAALGAAVLLSALPPDGGGADEGGVADRAQRPPGATAERPSGPGALDRPEPLPPVSTTGEVCADGLDASASYRPSGASGEAVRRVQQRGRLIVGVDQGSYLWGFRTPDTGDIAGFDIDLAMAIAEDLLGPDPDVVLRAIPTDARQRLLAEGQIDMVVRAMSVTCDRWREVAFSNGYFETGQRVVAPGEAKITGFDETLRGRRVCSGETTTARALLEERGPELDIELVRAPGHIDCLVLVQLGEADALMTDGALAAGHAAQDPAVAAVGEELTREVYGVAMRRQDVDLVRRVNAVLAQYTAGGGQSAWRRSHDRWLADHTDEESPEPPAPRYRDGEGAR</sequence>
<gene>
    <name evidence="7" type="ORF">HCJ92_18710</name>
</gene>
<reference evidence="7 8" key="1">
    <citation type="submission" date="2020-03" db="EMBL/GenBank/DDBJ databases">
        <title>Draft genome of Streptomyces sp. ventii, isolated from the Axial Seamount in the Pacific Ocean, and resequencing of the two type strains Streptomyces lonarensis strain NCL 716 and Streptomyces bohaiensis strain 11A07.</title>
        <authorList>
            <person name="Loughran R.M."/>
            <person name="Pfannmuller K.M."/>
            <person name="Wasson B.J."/>
            <person name="Deadmond M.C."/>
            <person name="Paddock B.E."/>
            <person name="Koyack M.J."/>
            <person name="Gallegos D.A."/>
            <person name="Mitchell E.A."/>
            <person name="Ushijima B."/>
            <person name="Saw J.H."/>
            <person name="Mcphail K.L."/>
            <person name="Videau P."/>
        </authorList>
    </citation>
    <scope>NUCLEOTIDE SEQUENCE [LARGE SCALE GENOMIC DNA]</scope>
    <source>
        <strain evidence="8">5675061</strain>
    </source>
</reference>
<feature type="compositionally biased region" description="Gly residues" evidence="5">
    <location>
        <begin position="13"/>
        <end position="25"/>
    </location>
</feature>
<dbReference type="Gene3D" id="3.40.190.10">
    <property type="entry name" value="Periplasmic binding protein-like II"/>
    <property type="match status" value="2"/>
</dbReference>
<keyword evidence="2" id="KW-0813">Transport</keyword>
<feature type="compositionally biased region" description="Basic and acidic residues" evidence="5">
    <location>
        <begin position="1"/>
        <end position="12"/>
    </location>
</feature>
<comment type="caution">
    <text evidence="7">The sequence shown here is derived from an EMBL/GenBank/DDBJ whole genome shotgun (WGS) entry which is preliminary data.</text>
</comment>
<evidence type="ECO:0000313" key="7">
    <source>
        <dbReference type="EMBL" id="NJP68272.1"/>
    </source>
</evidence>
<protein>
    <submittedName>
        <fullName evidence="7">Transporter substrate-binding domain-containing protein</fullName>
    </submittedName>
</protein>
<keyword evidence="3" id="KW-0732">Signal</keyword>
<organism evidence="7 8">
    <name type="scientific">Streptomyces spiramenti</name>
    <dbReference type="NCBI Taxonomy" id="2720606"/>
    <lineage>
        <taxon>Bacteria</taxon>
        <taxon>Bacillati</taxon>
        <taxon>Actinomycetota</taxon>
        <taxon>Actinomycetes</taxon>
        <taxon>Kitasatosporales</taxon>
        <taxon>Streptomycetaceae</taxon>
        <taxon>Streptomyces</taxon>
    </lineage>
</organism>
<evidence type="ECO:0000259" key="6">
    <source>
        <dbReference type="SMART" id="SM00062"/>
    </source>
</evidence>
<dbReference type="SUPFAM" id="SSF53850">
    <property type="entry name" value="Periplasmic binding protein-like II"/>
    <property type="match status" value="1"/>
</dbReference>
<dbReference type="InterPro" id="IPR051455">
    <property type="entry name" value="Bact_solute-bind_prot3"/>
</dbReference>
<feature type="domain" description="Solute-binding protein family 3/N-terminal" evidence="6">
    <location>
        <begin position="129"/>
        <end position="357"/>
    </location>
</feature>
<evidence type="ECO:0000256" key="5">
    <source>
        <dbReference type="SAM" id="MobiDB-lite"/>
    </source>
</evidence>
<dbReference type="PANTHER" id="PTHR30085:SF6">
    <property type="entry name" value="ABC TRANSPORTER GLUTAMINE-BINDING PROTEIN GLNH"/>
    <property type="match status" value="1"/>
</dbReference>
<evidence type="ECO:0000256" key="2">
    <source>
        <dbReference type="ARBA" id="ARBA00022448"/>
    </source>
</evidence>
<evidence type="ECO:0000256" key="4">
    <source>
        <dbReference type="RuleBase" id="RU003744"/>
    </source>
</evidence>
<evidence type="ECO:0000256" key="3">
    <source>
        <dbReference type="ARBA" id="ARBA00022729"/>
    </source>
</evidence>
<evidence type="ECO:0000256" key="1">
    <source>
        <dbReference type="ARBA" id="ARBA00010333"/>
    </source>
</evidence>
<dbReference type="RefSeq" id="WP_167934777.1">
    <property type="nucleotide sequence ID" value="NZ_JAAVJB010000190.1"/>
</dbReference>
<feature type="region of interest" description="Disordered" evidence="5">
    <location>
        <begin position="1"/>
        <end position="32"/>
    </location>
</feature>
<dbReference type="SMART" id="SM00062">
    <property type="entry name" value="PBPb"/>
    <property type="match status" value="1"/>
</dbReference>
<dbReference type="Proteomes" id="UP000746503">
    <property type="component" value="Unassembled WGS sequence"/>
</dbReference>
<evidence type="ECO:0000313" key="8">
    <source>
        <dbReference type="Proteomes" id="UP000746503"/>
    </source>
</evidence>
<dbReference type="InterPro" id="IPR001638">
    <property type="entry name" value="Solute-binding_3/MltF_N"/>
</dbReference>
<accession>A0ABX1AMD8</accession>
<name>A0ABX1AMD8_9ACTN</name>
<keyword evidence="8" id="KW-1185">Reference proteome</keyword>
<proteinExistence type="inferred from homology"/>
<dbReference type="EMBL" id="JAAVJB010000190">
    <property type="protein sequence ID" value="NJP68272.1"/>
    <property type="molecule type" value="Genomic_DNA"/>
</dbReference>
<dbReference type="PROSITE" id="PS01039">
    <property type="entry name" value="SBP_BACTERIAL_3"/>
    <property type="match status" value="1"/>
</dbReference>
<dbReference type="InterPro" id="IPR018313">
    <property type="entry name" value="SBP_3_CS"/>
</dbReference>
<feature type="region of interest" description="Disordered" evidence="5">
    <location>
        <begin position="58"/>
        <end position="101"/>
    </location>
</feature>
<feature type="region of interest" description="Disordered" evidence="5">
    <location>
        <begin position="345"/>
        <end position="377"/>
    </location>
</feature>
<dbReference type="PANTHER" id="PTHR30085">
    <property type="entry name" value="AMINO ACID ABC TRANSPORTER PERMEASE"/>
    <property type="match status" value="1"/>
</dbReference>